<comment type="catalytic activity">
    <reaction evidence="11">
        <text>fluoride(in) = fluoride(out)</text>
        <dbReference type="Rhea" id="RHEA:76159"/>
        <dbReference type="ChEBI" id="CHEBI:17051"/>
    </reaction>
    <physiologicalReaction direction="left-to-right" evidence="11">
        <dbReference type="Rhea" id="RHEA:76160"/>
    </physiologicalReaction>
</comment>
<feature type="transmembrane region" description="Helical" evidence="12">
    <location>
        <begin position="33"/>
        <end position="53"/>
    </location>
</feature>
<evidence type="ECO:0000256" key="9">
    <source>
        <dbReference type="ARBA" id="ARBA00023303"/>
    </source>
</evidence>
<evidence type="ECO:0000256" key="12">
    <source>
        <dbReference type="HAMAP-Rule" id="MF_00454"/>
    </source>
</evidence>
<protein>
    <recommendedName>
        <fullName evidence="12">Fluoride-specific ion channel FluC</fullName>
    </recommendedName>
</protein>
<dbReference type="GO" id="GO:0005886">
    <property type="term" value="C:plasma membrane"/>
    <property type="evidence" value="ECO:0007669"/>
    <property type="project" value="UniProtKB-SubCell"/>
</dbReference>
<comment type="similarity">
    <text evidence="10 12">Belongs to the fluoride channel Fluc/FEX (TC 1.A.43) family.</text>
</comment>
<feature type="transmembrane region" description="Helical" evidence="12">
    <location>
        <begin position="97"/>
        <end position="125"/>
    </location>
</feature>
<evidence type="ECO:0000256" key="8">
    <source>
        <dbReference type="ARBA" id="ARBA00023136"/>
    </source>
</evidence>
<evidence type="ECO:0000256" key="2">
    <source>
        <dbReference type="ARBA" id="ARBA00022475"/>
    </source>
</evidence>
<evidence type="ECO:0000256" key="10">
    <source>
        <dbReference type="ARBA" id="ARBA00035120"/>
    </source>
</evidence>
<dbReference type="EMBL" id="JALJXV010000006">
    <property type="protein sequence ID" value="MCP1675383.1"/>
    <property type="molecule type" value="Genomic_DNA"/>
</dbReference>
<comment type="activity regulation">
    <text evidence="12">Na(+) is not transported, but it plays an essential structural role and its presence is essential for fluoride channel function.</text>
</comment>
<dbReference type="HAMAP" id="MF_00454">
    <property type="entry name" value="FluC"/>
    <property type="match status" value="1"/>
</dbReference>
<evidence type="ECO:0000256" key="3">
    <source>
        <dbReference type="ARBA" id="ARBA00022519"/>
    </source>
</evidence>
<evidence type="ECO:0000256" key="11">
    <source>
        <dbReference type="ARBA" id="ARBA00035585"/>
    </source>
</evidence>
<feature type="transmembrane region" description="Helical" evidence="12">
    <location>
        <begin position="65"/>
        <end position="85"/>
    </location>
</feature>
<keyword evidence="5 12" id="KW-1133">Transmembrane helix</keyword>
<keyword evidence="12" id="KW-0479">Metal-binding</keyword>
<proteinExistence type="inferred from homology"/>
<dbReference type="Proteomes" id="UP001205843">
    <property type="component" value="Unassembled WGS sequence"/>
</dbReference>
<dbReference type="GO" id="GO:0046872">
    <property type="term" value="F:metal ion binding"/>
    <property type="evidence" value="ECO:0007669"/>
    <property type="project" value="UniProtKB-KW"/>
</dbReference>
<dbReference type="GO" id="GO:0062054">
    <property type="term" value="F:fluoride channel activity"/>
    <property type="evidence" value="ECO:0007669"/>
    <property type="project" value="UniProtKB-UniRule"/>
</dbReference>
<comment type="caution">
    <text evidence="13">The sequence shown here is derived from an EMBL/GenBank/DDBJ whole genome shotgun (WGS) entry which is preliminary data.</text>
</comment>
<evidence type="ECO:0000256" key="1">
    <source>
        <dbReference type="ARBA" id="ARBA00004651"/>
    </source>
</evidence>
<evidence type="ECO:0000313" key="14">
    <source>
        <dbReference type="Proteomes" id="UP001205843"/>
    </source>
</evidence>
<reference evidence="13" key="1">
    <citation type="submission" date="2022-03" db="EMBL/GenBank/DDBJ databases">
        <title>Genomic Encyclopedia of Type Strains, Phase III (KMG-III): the genomes of soil and plant-associated and newly described type strains.</title>
        <authorList>
            <person name="Whitman W."/>
        </authorList>
    </citation>
    <scope>NUCLEOTIDE SEQUENCE</scope>
    <source>
        <strain evidence="13">ANL 6-2</strain>
    </source>
</reference>
<keyword evidence="9 12" id="KW-0407">Ion channel</keyword>
<feature type="transmembrane region" description="Helical" evidence="12">
    <location>
        <begin position="6"/>
        <end position="26"/>
    </location>
</feature>
<dbReference type="AlphaFoldDB" id="A0AAE3G5A6"/>
<keyword evidence="6 12" id="KW-0915">Sodium</keyword>
<organism evidence="13 14">
    <name type="scientific">Natronocella acetinitrilica</name>
    <dbReference type="NCBI Taxonomy" id="414046"/>
    <lineage>
        <taxon>Bacteria</taxon>
        <taxon>Pseudomonadati</taxon>
        <taxon>Pseudomonadota</taxon>
        <taxon>Gammaproteobacteria</taxon>
        <taxon>Chromatiales</taxon>
        <taxon>Ectothiorhodospiraceae</taxon>
        <taxon>Natronocella</taxon>
    </lineage>
</organism>
<dbReference type="GO" id="GO:0140114">
    <property type="term" value="P:cellular detoxification of fluoride"/>
    <property type="evidence" value="ECO:0007669"/>
    <property type="project" value="UniProtKB-UniRule"/>
</dbReference>
<comment type="subcellular location">
    <subcellularLocation>
        <location evidence="1 12">Cell membrane</location>
        <topology evidence="1 12">Multi-pass membrane protein</topology>
    </subcellularLocation>
</comment>
<dbReference type="PANTHER" id="PTHR28259:SF1">
    <property type="entry name" value="FLUORIDE EXPORT PROTEIN 1-RELATED"/>
    <property type="match status" value="1"/>
</dbReference>
<dbReference type="RefSeq" id="WP_253478791.1">
    <property type="nucleotide sequence ID" value="NZ_JALJXV010000006.1"/>
</dbReference>
<keyword evidence="4 12" id="KW-0812">Transmembrane</keyword>
<keyword evidence="14" id="KW-1185">Reference proteome</keyword>
<dbReference type="InterPro" id="IPR003691">
    <property type="entry name" value="FluC"/>
</dbReference>
<feature type="binding site" evidence="12">
    <location>
        <position position="78"/>
    </location>
    <ligand>
        <name>Na(+)</name>
        <dbReference type="ChEBI" id="CHEBI:29101"/>
        <note>structural</note>
    </ligand>
</feature>
<evidence type="ECO:0000256" key="7">
    <source>
        <dbReference type="ARBA" id="ARBA00023065"/>
    </source>
</evidence>
<keyword evidence="12" id="KW-0813">Transport</keyword>
<evidence type="ECO:0000256" key="5">
    <source>
        <dbReference type="ARBA" id="ARBA00022989"/>
    </source>
</evidence>
<evidence type="ECO:0000313" key="13">
    <source>
        <dbReference type="EMBL" id="MCP1675383.1"/>
    </source>
</evidence>
<feature type="binding site" evidence="12">
    <location>
        <position position="75"/>
    </location>
    <ligand>
        <name>Na(+)</name>
        <dbReference type="ChEBI" id="CHEBI:29101"/>
        <note>structural</note>
    </ligand>
</feature>
<keyword evidence="3" id="KW-0997">Cell inner membrane</keyword>
<gene>
    <name evidence="12" type="primary">fluC</name>
    <name evidence="12" type="synonym">crcB</name>
    <name evidence="13" type="ORF">J2T57_002533</name>
</gene>
<evidence type="ECO:0000256" key="4">
    <source>
        <dbReference type="ARBA" id="ARBA00022692"/>
    </source>
</evidence>
<keyword evidence="7 12" id="KW-0406">Ion transport</keyword>
<dbReference type="Pfam" id="PF02537">
    <property type="entry name" value="CRCB"/>
    <property type="match status" value="1"/>
</dbReference>
<name>A0AAE3G5A6_9GAMM</name>
<dbReference type="PANTHER" id="PTHR28259">
    <property type="entry name" value="FLUORIDE EXPORT PROTEIN 1-RELATED"/>
    <property type="match status" value="1"/>
</dbReference>
<accession>A0AAE3G5A6</accession>
<evidence type="ECO:0000256" key="6">
    <source>
        <dbReference type="ARBA" id="ARBA00023053"/>
    </source>
</evidence>
<keyword evidence="2 12" id="KW-1003">Cell membrane</keyword>
<comment type="function">
    <text evidence="12">Fluoride-specific ion channel. Important for reducing fluoride concentration in the cell, thus reducing its toxicity.</text>
</comment>
<keyword evidence="8 12" id="KW-0472">Membrane</keyword>
<sequence length="129" mass="13280">MLSYLAIALGSAAGGALRSLVGFWLVGYTPAGFPVGTWVVNVSGSLLLGMLIPLLEAPGWLPPELFWLLVVGLCGSYTTVSTFSLQSVVLANGGRRLTAAVYITTTVFACLTAVAVGYAVAGLWISGPT</sequence>